<keyword evidence="1" id="KW-1133">Transmembrane helix</keyword>
<feature type="transmembrane region" description="Helical" evidence="1">
    <location>
        <begin position="6"/>
        <end position="24"/>
    </location>
</feature>
<evidence type="ECO:0000313" key="2">
    <source>
        <dbReference type="EMBL" id="RJR26870.1"/>
    </source>
</evidence>
<name>A0A3A4ZJM9_UNCKA</name>
<reference evidence="2 3" key="1">
    <citation type="journal article" date="2017" name="ISME J.">
        <title>Energy and carbon metabolisms in a deep terrestrial subsurface fluid microbial community.</title>
        <authorList>
            <person name="Momper L."/>
            <person name="Jungbluth S.P."/>
            <person name="Lee M.D."/>
            <person name="Amend J.P."/>
        </authorList>
    </citation>
    <scope>NUCLEOTIDE SEQUENCE [LARGE SCALE GENOMIC DNA]</scope>
    <source>
        <strain evidence="2">SURF_46</strain>
    </source>
</reference>
<dbReference type="EMBL" id="QZJF01000017">
    <property type="protein sequence ID" value="RJR26870.1"/>
    <property type="molecule type" value="Genomic_DNA"/>
</dbReference>
<gene>
    <name evidence="2" type="ORF">C4561_03790</name>
</gene>
<proteinExistence type="predicted"/>
<comment type="caution">
    <text evidence="2">The sequence shown here is derived from an EMBL/GenBank/DDBJ whole genome shotgun (WGS) entry which is preliminary data.</text>
</comment>
<evidence type="ECO:0000256" key="1">
    <source>
        <dbReference type="SAM" id="Phobius"/>
    </source>
</evidence>
<keyword evidence="1" id="KW-0812">Transmembrane</keyword>
<dbReference type="Proteomes" id="UP000265540">
    <property type="component" value="Unassembled WGS sequence"/>
</dbReference>
<evidence type="ECO:0000313" key="3">
    <source>
        <dbReference type="Proteomes" id="UP000265540"/>
    </source>
</evidence>
<organism evidence="2 3">
    <name type="scientific">candidate division WWE3 bacterium</name>
    <dbReference type="NCBI Taxonomy" id="2053526"/>
    <lineage>
        <taxon>Bacteria</taxon>
        <taxon>Katanobacteria</taxon>
    </lineage>
</organism>
<feature type="transmembrane region" description="Helical" evidence="1">
    <location>
        <begin position="45"/>
        <end position="65"/>
    </location>
</feature>
<dbReference type="AlphaFoldDB" id="A0A3A4ZJM9"/>
<accession>A0A3A4ZJM9</accession>
<sequence length="66" mass="7265">MDEKLFKVIFLVAAFSLTMLTGAYNQNRLIKYEARNYGTVSRLTLNLGNAGAFTTAFFAVVAALLI</sequence>
<keyword evidence="1" id="KW-0472">Membrane</keyword>
<protein>
    <submittedName>
        <fullName evidence="2">Uncharacterized protein</fullName>
    </submittedName>
</protein>